<dbReference type="AlphaFoldDB" id="A0AA36J589"/>
<proteinExistence type="predicted"/>
<comment type="caution">
    <text evidence="2">The sequence shown here is derived from an EMBL/GenBank/DDBJ whole genome shotgun (WGS) entry which is preliminary data.</text>
</comment>
<evidence type="ECO:0000313" key="3">
    <source>
        <dbReference type="Proteomes" id="UP001178507"/>
    </source>
</evidence>
<dbReference type="Proteomes" id="UP001178507">
    <property type="component" value="Unassembled WGS sequence"/>
</dbReference>
<keyword evidence="3" id="KW-1185">Reference proteome</keyword>
<feature type="transmembrane region" description="Helical" evidence="1">
    <location>
        <begin position="203"/>
        <end position="225"/>
    </location>
</feature>
<organism evidence="2 3">
    <name type="scientific">Effrenium voratum</name>
    <dbReference type="NCBI Taxonomy" id="2562239"/>
    <lineage>
        <taxon>Eukaryota</taxon>
        <taxon>Sar</taxon>
        <taxon>Alveolata</taxon>
        <taxon>Dinophyceae</taxon>
        <taxon>Suessiales</taxon>
        <taxon>Symbiodiniaceae</taxon>
        <taxon>Effrenium</taxon>
    </lineage>
</organism>
<protein>
    <submittedName>
        <fullName evidence="2">Uncharacterized protein</fullName>
    </submittedName>
</protein>
<reference evidence="2" key="1">
    <citation type="submission" date="2023-08" db="EMBL/GenBank/DDBJ databases">
        <authorList>
            <person name="Chen Y."/>
            <person name="Shah S."/>
            <person name="Dougan E. K."/>
            <person name="Thang M."/>
            <person name="Chan C."/>
        </authorList>
    </citation>
    <scope>NUCLEOTIDE SEQUENCE</scope>
</reference>
<gene>
    <name evidence="2" type="ORF">EVOR1521_LOCUS22432</name>
</gene>
<keyword evidence="1" id="KW-0812">Transmembrane</keyword>
<name>A0AA36J589_9DINO</name>
<keyword evidence="1" id="KW-0472">Membrane</keyword>
<dbReference type="EMBL" id="CAUJNA010003308">
    <property type="protein sequence ID" value="CAJ1398716.1"/>
    <property type="molecule type" value="Genomic_DNA"/>
</dbReference>
<evidence type="ECO:0000313" key="2">
    <source>
        <dbReference type="EMBL" id="CAJ1398716.1"/>
    </source>
</evidence>
<sequence length="342" mass="37600">MNAWLVRAFTLLGFAAPLGVIILLHEDLSLQAAFVALCCGIGLAAGVESCCKAQAPETLLPQANFNACRFKEDLGLDYDERTLLNDHVTEYKYLALLLFLIRFAVNIKALLRNTLAVCTEELPVTVGSVARVLEAGIFLEHFCKLPCELLSCLRGASPCNSISTVKTLAGFSSMRFLRFLNKRHILGALRKIAADPNIFKGCYLVIIGLLYSLVLAGFGLAVLLSKLRGLDVQAMEAAGVEGLFQEAFQALQLGFGAFMGTKLMQLVGFTNQVASAMAIQEEELQRMLSFLLGDRDGLKAKHFMDQVMLNFMKLPRWRSRLVAMITFDAGGLQRLVRARPQS</sequence>
<keyword evidence="1" id="KW-1133">Transmembrane helix</keyword>
<accession>A0AA36J589</accession>
<evidence type="ECO:0000256" key="1">
    <source>
        <dbReference type="SAM" id="Phobius"/>
    </source>
</evidence>